<sequence length="49" mass="5545">MISDGELNFLWERPITLAFASLAVLLLISPLISTMLRHLKTQKTSLHHS</sequence>
<dbReference type="AlphaFoldDB" id="A0A1M4YZ82"/>
<keyword evidence="3" id="KW-1185">Reference proteome</keyword>
<evidence type="ECO:0000256" key="1">
    <source>
        <dbReference type="SAM" id="Phobius"/>
    </source>
</evidence>
<keyword evidence="1" id="KW-0472">Membrane</keyword>
<dbReference type="Proteomes" id="UP000184159">
    <property type="component" value="Unassembled WGS sequence"/>
</dbReference>
<name>A0A1M4YZ82_VIBGA</name>
<protein>
    <submittedName>
        <fullName evidence="2">Putative tricarboxylic transport membrane protein</fullName>
    </submittedName>
</protein>
<evidence type="ECO:0000313" key="3">
    <source>
        <dbReference type="Proteomes" id="UP000184159"/>
    </source>
</evidence>
<keyword evidence="1" id="KW-1133">Transmembrane helix</keyword>
<proteinExistence type="predicted"/>
<reference evidence="3" key="1">
    <citation type="submission" date="2016-11" db="EMBL/GenBank/DDBJ databases">
        <authorList>
            <person name="Varghese N."/>
            <person name="Submissions S."/>
        </authorList>
    </citation>
    <scope>NUCLEOTIDE SEQUENCE [LARGE SCALE GENOMIC DNA]</scope>
    <source>
        <strain evidence="3">DSM 21264</strain>
    </source>
</reference>
<dbReference type="EMBL" id="FQUH01000005">
    <property type="protein sequence ID" value="SHF10626.1"/>
    <property type="molecule type" value="Genomic_DNA"/>
</dbReference>
<gene>
    <name evidence="2" type="ORF">SAMN02745781_01487</name>
</gene>
<keyword evidence="1" id="KW-0812">Transmembrane</keyword>
<organism evidence="2 3">
    <name type="scientific">Vibrio gazogenes DSM 21264 = NBRC 103151</name>
    <dbReference type="NCBI Taxonomy" id="1123492"/>
    <lineage>
        <taxon>Bacteria</taxon>
        <taxon>Pseudomonadati</taxon>
        <taxon>Pseudomonadota</taxon>
        <taxon>Gammaproteobacteria</taxon>
        <taxon>Vibrionales</taxon>
        <taxon>Vibrionaceae</taxon>
        <taxon>Vibrio</taxon>
    </lineage>
</organism>
<accession>A0A1M4YZ82</accession>
<evidence type="ECO:0000313" key="2">
    <source>
        <dbReference type="EMBL" id="SHF10626.1"/>
    </source>
</evidence>
<feature type="transmembrane region" description="Helical" evidence="1">
    <location>
        <begin position="15"/>
        <end position="36"/>
    </location>
</feature>